<organism evidence="9 10">
    <name type="scientific">Ophiocordyceps sinensis</name>
    <dbReference type="NCBI Taxonomy" id="72228"/>
    <lineage>
        <taxon>Eukaryota</taxon>
        <taxon>Fungi</taxon>
        <taxon>Dikarya</taxon>
        <taxon>Ascomycota</taxon>
        <taxon>Pezizomycotina</taxon>
        <taxon>Sordariomycetes</taxon>
        <taxon>Hypocreomycetidae</taxon>
        <taxon>Hypocreales</taxon>
        <taxon>Ophiocordycipitaceae</taxon>
        <taxon>Ophiocordyceps</taxon>
    </lineage>
</organism>
<dbReference type="Pfam" id="PF01569">
    <property type="entry name" value="PAP2"/>
    <property type="match status" value="1"/>
</dbReference>
<evidence type="ECO:0000256" key="7">
    <source>
        <dbReference type="SAM" id="Phobius"/>
    </source>
</evidence>
<dbReference type="SMART" id="SM00014">
    <property type="entry name" value="acidPPc"/>
    <property type="match status" value="1"/>
</dbReference>
<feature type="transmembrane region" description="Helical" evidence="7">
    <location>
        <begin position="124"/>
        <end position="145"/>
    </location>
</feature>
<gene>
    <name evidence="9" type="ORF">G6O67_006686</name>
</gene>
<dbReference type="FunFam" id="1.20.144.10:FF:000035">
    <property type="entry name" value="Putative Lipid phosphate phosphatase 1"/>
    <property type="match status" value="1"/>
</dbReference>
<evidence type="ECO:0000256" key="1">
    <source>
        <dbReference type="ARBA" id="ARBA00004141"/>
    </source>
</evidence>
<keyword evidence="5 7" id="KW-0472">Membrane</keyword>
<feature type="transmembrane region" description="Helical" evidence="7">
    <location>
        <begin position="157"/>
        <end position="180"/>
    </location>
</feature>
<feature type="domain" description="Phosphatidic acid phosphatase type 2/haloperoxidase" evidence="8">
    <location>
        <begin position="160"/>
        <end position="315"/>
    </location>
</feature>
<evidence type="ECO:0000256" key="5">
    <source>
        <dbReference type="ARBA" id="ARBA00023136"/>
    </source>
</evidence>
<keyword evidence="4 7" id="KW-1133">Transmembrane helix</keyword>
<keyword evidence="3 7" id="KW-0812">Transmembrane</keyword>
<dbReference type="GO" id="GO:0008195">
    <property type="term" value="F:phosphatidate phosphatase activity"/>
    <property type="evidence" value="ECO:0007669"/>
    <property type="project" value="TreeGrafter"/>
</dbReference>
<comment type="subcellular location">
    <subcellularLocation>
        <location evidence="1">Membrane</location>
        <topology evidence="1">Multi-pass membrane protein</topology>
    </subcellularLocation>
</comment>
<dbReference type="Proteomes" id="UP000557566">
    <property type="component" value="Unassembled WGS sequence"/>
</dbReference>
<accession>A0A8H4PP78</accession>
<evidence type="ECO:0000256" key="6">
    <source>
        <dbReference type="SAM" id="MobiDB-lite"/>
    </source>
</evidence>
<dbReference type="CDD" id="cd03390">
    <property type="entry name" value="PAP2_containing_1_like"/>
    <property type="match status" value="1"/>
</dbReference>
<dbReference type="GO" id="GO:0006644">
    <property type="term" value="P:phospholipid metabolic process"/>
    <property type="evidence" value="ECO:0007669"/>
    <property type="project" value="InterPro"/>
</dbReference>
<evidence type="ECO:0000259" key="8">
    <source>
        <dbReference type="SMART" id="SM00014"/>
    </source>
</evidence>
<dbReference type="EMBL" id="JAAVMX010000007">
    <property type="protein sequence ID" value="KAF4506620.1"/>
    <property type="molecule type" value="Genomic_DNA"/>
</dbReference>
<feature type="transmembrane region" description="Helical" evidence="7">
    <location>
        <begin position="297"/>
        <end position="315"/>
    </location>
</feature>
<dbReference type="AlphaFoldDB" id="A0A8H4PP78"/>
<feature type="region of interest" description="Disordered" evidence="6">
    <location>
        <begin position="369"/>
        <end position="417"/>
    </location>
</feature>
<dbReference type="InterPro" id="IPR036938">
    <property type="entry name" value="PAP2/HPO_sf"/>
</dbReference>
<evidence type="ECO:0000256" key="2">
    <source>
        <dbReference type="ARBA" id="ARBA00008816"/>
    </source>
</evidence>
<comment type="caution">
    <text evidence="9">The sequence shown here is derived from an EMBL/GenBank/DDBJ whole genome shotgun (WGS) entry which is preliminary data.</text>
</comment>
<dbReference type="Gene3D" id="1.20.144.10">
    <property type="entry name" value="Phosphatidic acid phosphatase type 2/haloperoxidase"/>
    <property type="match status" value="1"/>
</dbReference>
<dbReference type="PANTHER" id="PTHR10165">
    <property type="entry name" value="LIPID PHOSPHATE PHOSPHATASE"/>
    <property type="match status" value="1"/>
</dbReference>
<feature type="region of interest" description="Disordered" evidence="6">
    <location>
        <begin position="43"/>
        <end position="64"/>
    </location>
</feature>
<dbReference type="GO" id="GO:0046839">
    <property type="term" value="P:phospholipid dephosphorylation"/>
    <property type="evidence" value="ECO:0007669"/>
    <property type="project" value="TreeGrafter"/>
</dbReference>
<comment type="similarity">
    <text evidence="2">Belongs to the PA-phosphatase related phosphoesterase family.</text>
</comment>
<dbReference type="SUPFAM" id="SSF48317">
    <property type="entry name" value="Acid phosphatase/Vanadium-dependent haloperoxidase"/>
    <property type="match status" value="1"/>
</dbReference>
<dbReference type="InterPro" id="IPR043216">
    <property type="entry name" value="PAP-like"/>
</dbReference>
<sequence>MHRRGHSSISWCLLTPPPAPTGTQSESRISSCIMGLFSRRAPATGTATTSGEPTHHTRDQSGSRPTFGQWFKATWLDLLTMAAMGAVGLGVYNAHPAPSRSFAVTYSDGEVVYPEFAYPLRKEIIPIWLAAFLASMVPIVVILAMQIRVRSFWDVNNAVMGLLYSLIAAAVFQVFIKWLIGGLRPHFLDVCRPDVARVAAAASTTGYNYKGFRQIYFTSEVCTGDRNQINDSLESMPSGHTTAAFAGFVYLYLYLNAKLKVFSNYHPAMWKLIALYAPLLGAVLIGGALTIDEFHNWYDIVAGAVIGSVMAFSSYRMTYAAIWDFRYNHIPLSRGDPFSYDLGAAGHQPVNAVFTRKAGWGHGGGVGTGDGLLGRRGEKAAAGGPGHDGMDGHGQHGAGPAIPRRAVGGGGHPEDVV</sequence>
<evidence type="ECO:0000313" key="10">
    <source>
        <dbReference type="Proteomes" id="UP000557566"/>
    </source>
</evidence>
<dbReference type="PANTHER" id="PTHR10165:SF84">
    <property type="entry name" value="PHOSPHATIDIC ACID PHOSPHATASE BETA"/>
    <property type="match status" value="1"/>
</dbReference>
<dbReference type="OrthoDB" id="10030083at2759"/>
<dbReference type="GO" id="GO:0016020">
    <property type="term" value="C:membrane"/>
    <property type="evidence" value="ECO:0007669"/>
    <property type="project" value="UniProtKB-SubCell"/>
</dbReference>
<keyword evidence="10" id="KW-1185">Reference proteome</keyword>
<evidence type="ECO:0000313" key="9">
    <source>
        <dbReference type="EMBL" id="KAF4506620.1"/>
    </source>
</evidence>
<feature type="transmembrane region" description="Helical" evidence="7">
    <location>
        <begin position="239"/>
        <end position="257"/>
    </location>
</feature>
<feature type="transmembrane region" description="Helical" evidence="7">
    <location>
        <begin position="269"/>
        <end position="291"/>
    </location>
</feature>
<dbReference type="InterPro" id="IPR000326">
    <property type="entry name" value="PAP2/HPO"/>
</dbReference>
<reference evidence="9 10" key="1">
    <citation type="journal article" date="2020" name="Genome Biol. Evol.">
        <title>A new high-quality draft genome assembly of the Chinese cordyceps Ophiocordyceps sinensis.</title>
        <authorList>
            <person name="Shu R."/>
            <person name="Zhang J."/>
            <person name="Meng Q."/>
            <person name="Zhang H."/>
            <person name="Zhou G."/>
            <person name="Li M."/>
            <person name="Wu P."/>
            <person name="Zhao Y."/>
            <person name="Chen C."/>
            <person name="Qin Q."/>
        </authorList>
    </citation>
    <scope>NUCLEOTIDE SEQUENCE [LARGE SCALE GENOMIC DNA]</scope>
    <source>
        <strain evidence="9 10">IOZ07</strain>
    </source>
</reference>
<evidence type="ECO:0000256" key="3">
    <source>
        <dbReference type="ARBA" id="ARBA00022692"/>
    </source>
</evidence>
<protein>
    <recommendedName>
        <fullName evidence="8">Phosphatidic acid phosphatase type 2/haloperoxidase domain-containing protein</fullName>
    </recommendedName>
</protein>
<evidence type="ECO:0000256" key="4">
    <source>
        <dbReference type="ARBA" id="ARBA00022989"/>
    </source>
</evidence>
<feature type="transmembrane region" description="Helical" evidence="7">
    <location>
        <begin position="73"/>
        <end position="92"/>
    </location>
</feature>
<name>A0A8H4PP78_9HYPO</name>
<proteinExistence type="inferred from homology"/>